<dbReference type="AlphaFoldDB" id="K0T3M0"/>
<dbReference type="Proteomes" id="UP000266841">
    <property type="component" value="Unassembled WGS sequence"/>
</dbReference>
<gene>
    <name evidence="2" type="ORF">THAOC_10884</name>
</gene>
<organism evidence="2 3">
    <name type="scientific">Thalassiosira oceanica</name>
    <name type="common">Marine diatom</name>
    <dbReference type="NCBI Taxonomy" id="159749"/>
    <lineage>
        <taxon>Eukaryota</taxon>
        <taxon>Sar</taxon>
        <taxon>Stramenopiles</taxon>
        <taxon>Ochrophyta</taxon>
        <taxon>Bacillariophyta</taxon>
        <taxon>Coscinodiscophyceae</taxon>
        <taxon>Thalassiosirophycidae</taxon>
        <taxon>Thalassiosirales</taxon>
        <taxon>Thalassiosiraceae</taxon>
        <taxon>Thalassiosira</taxon>
    </lineage>
</organism>
<proteinExistence type="predicted"/>
<sequence>MGDAGDGAGGVLGPGSDRPSLLRIGLSAGFAALSRRRAGGGGSIGDNGASSDPDYSANPRGADPKRVLPGQQEEEPPVDRRGGEV</sequence>
<reference evidence="2 3" key="1">
    <citation type="journal article" date="2012" name="Genome Biol.">
        <title>Genome and low-iron response of an oceanic diatom adapted to chronic iron limitation.</title>
        <authorList>
            <person name="Lommer M."/>
            <person name="Specht M."/>
            <person name="Roy A.S."/>
            <person name="Kraemer L."/>
            <person name="Andreson R."/>
            <person name="Gutowska M.A."/>
            <person name="Wolf J."/>
            <person name="Bergner S.V."/>
            <person name="Schilhabel M.B."/>
            <person name="Klostermeier U.C."/>
            <person name="Beiko R.G."/>
            <person name="Rosenstiel P."/>
            <person name="Hippler M."/>
            <person name="Laroche J."/>
        </authorList>
    </citation>
    <scope>NUCLEOTIDE SEQUENCE [LARGE SCALE GENOMIC DNA]</scope>
    <source>
        <strain evidence="2 3">CCMP1005</strain>
    </source>
</reference>
<keyword evidence="3" id="KW-1185">Reference proteome</keyword>
<comment type="caution">
    <text evidence="2">The sequence shown here is derived from an EMBL/GenBank/DDBJ whole genome shotgun (WGS) entry which is preliminary data.</text>
</comment>
<feature type="region of interest" description="Disordered" evidence="1">
    <location>
        <begin position="1"/>
        <end position="22"/>
    </location>
</feature>
<accession>K0T3M0</accession>
<evidence type="ECO:0000313" key="2">
    <source>
        <dbReference type="EMBL" id="EJK67991.1"/>
    </source>
</evidence>
<evidence type="ECO:0000256" key="1">
    <source>
        <dbReference type="SAM" id="MobiDB-lite"/>
    </source>
</evidence>
<dbReference type="EMBL" id="AGNL01012251">
    <property type="protein sequence ID" value="EJK67991.1"/>
    <property type="molecule type" value="Genomic_DNA"/>
</dbReference>
<evidence type="ECO:0000313" key="3">
    <source>
        <dbReference type="Proteomes" id="UP000266841"/>
    </source>
</evidence>
<feature type="non-terminal residue" evidence="2">
    <location>
        <position position="85"/>
    </location>
</feature>
<feature type="region of interest" description="Disordered" evidence="1">
    <location>
        <begin position="36"/>
        <end position="85"/>
    </location>
</feature>
<name>K0T3M0_THAOC</name>
<feature type="compositionally biased region" description="Gly residues" evidence="1">
    <location>
        <begin position="1"/>
        <end position="13"/>
    </location>
</feature>
<protein>
    <submittedName>
        <fullName evidence="2">Uncharacterized protein</fullName>
    </submittedName>
</protein>